<dbReference type="Gene3D" id="3.90.226.10">
    <property type="entry name" value="2-enoyl-CoA Hydratase, Chain A, domain 1"/>
    <property type="match status" value="1"/>
</dbReference>
<dbReference type="InterPro" id="IPR029045">
    <property type="entry name" value="ClpP/crotonase-like_dom_sf"/>
</dbReference>
<dbReference type="GO" id="GO:0006631">
    <property type="term" value="P:fatty acid metabolic process"/>
    <property type="evidence" value="ECO:0007669"/>
    <property type="project" value="UniProtKB-KW"/>
</dbReference>
<reference evidence="8 9" key="1">
    <citation type="submission" date="2017-01" db="EMBL/GenBank/DDBJ databases">
        <authorList>
            <consortium name="Urmite Genomes"/>
        </authorList>
    </citation>
    <scope>NUCLEOTIDE SEQUENCE [LARGE SCALE GENOMIC DNA]</scope>
    <source>
        <strain evidence="8 9">AB57</strain>
    </source>
</reference>
<sequence length="270" mass="29276">MTQPSVELHATDADVLYRTDGHLAYITLNRPDRGNAFSPEMKRLLEAAWTEVKRDKQIRCVIVTGAGDRHFCTGADVDRVASAGHVAAGNGPMSEEIRVSPHQNRVWKPVIAAVNGLVNGGGLHFVVDADIIVAAEHAVFMDTHTSVGMVGAVENIGLAKRLPLGQALRMTLQGRNYRLSARRAYELGMVDEVVAAGALMSTAESIAHDIASNSPEAVSLSKQAIWGALETGYRDAQEYGWALLRMHWAHPDSAEGPRALADKRPPNWQT</sequence>
<evidence type="ECO:0000256" key="2">
    <source>
        <dbReference type="ARBA" id="ARBA00005254"/>
    </source>
</evidence>
<keyword evidence="3" id="KW-0276">Fatty acid metabolism</keyword>
<dbReference type="InterPro" id="IPR018376">
    <property type="entry name" value="Enoyl-CoA_hyd/isom_CS"/>
</dbReference>
<dbReference type="GO" id="GO:0008300">
    <property type="term" value="P:isoprenoid catabolic process"/>
    <property type="evidence" value="ECO:0007669"/>
    <property type="project" value="TreeGrafter"/>
</dbReference>
<comment type="similarity">
    <text evidence="2 7">Belongs to the enoyl-CoA hydratase/isomerase family.</text>
</comment>
<accession>A0A2U3NQD8</accession>
<evidence type="ECO:0000256" key="5">
    <source>
        <dbReference type="ARBA" id="ARBA00023709"/>
    </source>
</evidence>
<comment type="catalytic activity">
    <reaction evidence="6">
        <text>a 4-saturated-(3S)-3-hydroxyacyl-CoA = a (3E)-enoyl-CoA + H2O</text>
        <dbReference type="Rhea" id="RHEA:20724"/>
        <dbReference type="ChEBI" id="CHEBI:15377"/>
        <dbReference type="ChEBI" id="CHEBI:58521"/>
        <dbReference type="ChEBI" id="CHEBI:137480"/>
        <dbReference type="EC" id="4.2.1.17"/>
    </reaction>
</comment>
<evidence type="ECO:0000256" key="4">
    <source>
        <dbReference type="ARBA" id="ARBA00023098"/>
    </source>
</evidence>
<organism evidence="8 9">
    <name type="scientific">Mycobacterium rhizamassiliense</name>
    <dbReference type="NCBI Taxonomy" id="1841860"/>
    <lineage>
        <taxon>Bacteria</taxon>
        <taxon>Bacillati</taxon>
        <taxon>Actinomycetota</taxon>
        <taxon>Actinomycetes</taxon>
        <taxon>Mycobacteriales</taxon>
        <taxon>Mycobacteriaceae</taxon>
        <taxon>Mycobacterium</taxon>
    </lineage>
</organism>
<protein>
    <submittedName>
        <fullName evidence="8">Enoyl-CoA hydratase/carnithine racemase</fullName>
    </submittedName>
</protein>
<dbReference type="PANTHER" id="PTHR42964">
    <property type="entry name" value="ENOYL-COA HYDRATASE"/>
    <property type="match status" value="1"/>
</dbReference>
<evidence type="ECO:0000256" key="6">
    <source>
        <dbReference type="ARBA" id="ARBA00023717"/>
    </source>
</evidence>
<dbReference type="PROSITE" id="PS00166">
    <property type="entry name" value="ENOYL_COA_HYDRATASE"/>
    <property type="match status" value="1"/>
</dbReference>
<name>A0A2U3NQD8_9MYCO</name>
<evidence type="ECO:0000256" key="7">
    <source>
        <dbReference type="RuleBase" id="RU003707"/>
    </source>
</evidence>
<dbReference type="SUPFAM" id="SSF52096">
    <property type="entry name" value="ClpP/crotonase"/>
    <property type="match status" value="1"/>
</dbReference>
<dbReference type="CDD" id="cd06558">
    <property type="entry name" value="crotonase-like"/>
    <property type="match status" value="1"/>
</dbReference>
<evidence type="ECO:0000313" key="9">
    <source>
        <dbReference type="Proteomes" id="UP000240988"/>
    </source>
</evidence>
<dbReference type="OrthoDB" id="153350at2"/>
<dbReference type="STRING" id="1841860.GCA_900157375_01542"/>
<dbReference type="PANTHER" id="PTHR42964:SF1">
    <property type="entry name" value="POLYKETIDE BIOSYNTHESIS ENOYL-COA HYDRATASE PKSH-RELATED"/>
    <property type="match status" value="1"/>
</dbReference>
<dbReference type="GO" id="GO:0004300">
    <property type="term" value="F:enoyl-CoA hydratase activity"/>
    <property type="evidence" value="ECO:0007669"/>
    <property type="project" value="UniProtKB-EC"/>
</dbReference>
<dbReference type="Pfam" id="PF00378">
    <property type="entry name" value="ECH_1"/>
    <property type="match status" value="1"/>
</dbReference>
<dbReference type="AlphaFoldDB" id="A0A2U3NQD8"/>
<dbReference type="Proteomes" id="UP000240988">
    <property type="component" value="Unassembled WGS sequence"/>
</dbReference>
<dbReference type="InterPro" id="IPR001753">
    <property type="entry name" value="Enoyl-CoA_hydra/iso"/>
</dbReference>
<comment type="function">
    <text evidence="1">Could possibly oxidize fatty acids using specific components.</text>
</comment>
<proteinExistence type="inferred from homology"/>
<dbReference type="RefSeq" id="WP_077087052.1">
    <property type="nucleotide sequence ID" value="NZ_LT721901.1"/>
</dbReference>
<evidence type="ECO:0000256" key="1">
    <source>
        <dbReference type="ARBA" id="ARBA00002994"/>
    </source>
</evidence>
<evidence type="ECO:0000313" key="8">
    <source>
        <dbReference type="EMBL" id="SPM33737.1"/>
    </source>
</evidence>
<evidence type="ECO:0000256" key="3">
    <source>
        <dbReference type="ARBA" id="ARBA00022832"/>
    </source>
</evidence>
<keyword evidence="9" id="KW-1185">Reference proteome</keyword>
<keyword evidence="4" id="KW-0443">Lipid metabolism</keyword>
<dbReference type="InterPro" id="IPR051683">
    <property type="entry name" value="Enoyl-CoA_Hydratase/Isomerase"/>
</dbReference>
<dbReference type="EMBL" id="FUFA01000002">
    <property type="protein sequence ID" value="SPM33737.1"/>
    <property type="molecule type" value="Genomic_DNA"/>
</dbReference>
<gene>
    <name evidence="8" type="ORF">MRAB57_1541</name>
</gene>
<comment type="catalytic activity">
    <reaction evidence="5">
        <text>a (3S)-3-hydroxyacyl-CoA = a (2E)-enoyl-CoA + H2O</text>
        <dbReference type="Rhea" id="RHEA:16105"/>
        <dbReference type="ChEBI" id="CHEBI:15377"/>
        <dbReference type="ChEBI" id="CHEBI:57318"/>
        <dbReference type="ChEBI" id="CHEBI:58856"/>
        <dbReference type="EC" id="4.2.1.17"/>
    </reaction>
</comment>